<dbReference type="AlphaFoldDB" id="A0A8K1FRK0"/>
<gene>
    <name evidence="2" type="ORF">Poli38472_001233</name>
</gene>
<feature type="transmembrane region" description="Helical" evidence="1">
    <location>
        <begin position="67"/>
        <end position="89"/>
    </location>
</feature>
<sequence>MSSIVLRGAQLALSAIALSKTAAYHSATHEANFILIATYSSMMYALWHLVCVEFLKIANRPRKLLSRIIDLGMAVLLVAAAISVKVAGYFPKCEPYRTNMIKCTDMSNIVVYTWVIVMPLICTFVLTYVVSSKDMELSMQPTEYVLETTPKAMKDMPMTPSEKV</sequence>
<organism evidence="2 3">
    <name type="scientific">Pythium oligandrum</name>
    <name type="common">Mycoparasitic fungus</name>
    <dbReference type="NCBI Taxonomy" id="41045"/>
    <lineage>
        <taxon>Eukaryota</taxon>
        <taxon>Sar</taxon>
        <taxon>Stramenopiles</taxon>
        <taxon>Oomycota</taxon>
        <taxon>Peronosporomycetes</taxon>
        <taxon>Pythiales</taxon>
        <taxon>Pythiaceae</taxon>
        <taxon>Pythium</taxon>
    </lineage>
</organism>
<feature type="transmembrane region" description="Helical" evidence="1">
    <location>
        <begin position="33"/>
        <end position="55"/>
    </location>
</feature>
<keyword evidence="3" id="KW-1185">Reference proteome</keyword>
<dbReference type="PANTHER" id="PTHR28165">
    <property type="entry name" value="NON-CLASSICAL EXPORT PROTEIN 2-RELATED"/>
    <property type="match status" value="1"/>
</dbReference>
<reference evidence="2" key="1">
    <citation type="submission" date="2019-03" db="EMBL/GenBank/DDBJ databases">
        <title>Long read genome sequence of the mycoparasitic Pythium oligandrum ATCC 38472 isolated from sugarbeet rhizosphere.</title>
        <authorList>
            <person name="Gaulin E."/>
        </authorList>
    </citation>
    <scope>NUCLEOTIDE SEQUENCE</scope>
    <source>
        <strain evidence="2">ATCC 38472_TT</strain>
    </source>
</reference>
<proteinExistence type="predicted"/>
<accession>A0A8K1FRK0</accession>
<dbReference type="Proteomes" id="UP000794436">
    <property type="component" value="Unassembled WGS sequence"/>
</dbReference>
<evidence type="ECO:0000313" key="3">
    <source>
        <dbReference type="Proteomes" id="UP000794436"/>
    </source>
</evidence>
<dbReference type="InterPro" id="IPR052649">
    <property type="entry name" value="NCE102-like"/>
</dbReference>
<keyword evidence="1" id="KW-0472">Membrane</keyword>
<evidence type="ECO:0000256" key="1">
    <source>
        <dbReference type="SAM" id="Phobius"/>
    </source>
</evidence>
<feature type="transmembrane region" description="Helical" evidence="1">
    <location>
        <begin position="109"/>
        <end position="130"/>
    </location>
</feature>
<dbReference type="OrthoDB" id="108630at2759"/>
<dbReference type="EMBL" id="SPLM01000001">
    <property type="protein sequence ID" value="TMW69077.1"/>
    <property type="molecule type" value="Genomic_DNA"/>
</dbReference>
<evidence type="ECO:0000313" key="2">
    <source>
        <dbReference type="EMBL" id="TMW69077.1"/>
    </source>
</evidence>
<name>A0A8K1FRK0_PYTOL</name>
<keyword evidence="1" id="KW-0812">Transmembrane</keyword>
<protein>
    <recommendedName>
        <fullName evidence="4">MARVEL domain-containing protein</fullName>
    </recommendedName>
</protein>
<keyword evidence="1" id="KW-1133">Transmembrane helix</keyword>
<comment type="caution">
    <text evidence="2">The sequence shown here is derived from an EMBL/GenBank/DDBJ whole genome shotgun (WGS) entry which is preliminary data.</text>
</comment>
<dbReference type="PANTHER" id="PTHR28165:SF1">
    <property type="entry name" value="NON-CLASSICAL EXPORT PROTEIN 2-RELATED"/>
    <property type="match status" value="1"/>
</dbReference>
<evidence type="ECO:0008006" key="4">
    <source>
        <dbReference type="Google" id="ProtNLM"/>
    </source>
</evidence>